<evidence type="ECO:0000313" key="2">
    <source>
        <dbReference type="Proteomes" id="UP000694389"/>
    </source>
</evidence>
<sequence>LAFDHCAYELRQLGDGLYWKYKLL</sequence>
<dbReference type="Proteomes" id="UP000694389">
    <property type="component" value="Unassembled WGS sequence"/>
</dbReference>
<accession>A0A8P4KA85</accession>
<organism evidence="1 2">
    <name type="scientific">Dicentrarchus labrax</name>
    <name type="common">European seabass</name>
    <name type="synonym">Morone labrax</name>
    <dbReference type="NCBI Taxonomy" id="13489"/>
    <lineage>
        <taxon>Eukaryota</taxon>
        <taxon>Metazoa</taxon>
        <taxon>Chordata</taxon>
        <taxon>Craniata</taxon>
        <taxon>Vertebrata</taxon>
        <taxon>Euteleostomi</taxon>
        <taxon>Actinopterygii</taxon>
        <taxon>Neopterygii</taxon>
        <taxon>Teleostei</taxon>
        <taxon>Neoteleostei</taxon>
        <taxon>Acanthomorphata</taxon>
        <taxon>Eupercaria</taxon>
        <taxon>Moronidae</taxon>
        <taxon>Dicentrarchus</taxon>
    </lineage>
</organism>
<protein>
    <submittedName>
        <fullName evidence="1">Phorbol-12-myristate-13-acetate-induced protein 1</fullName>
    </submittedName>
</protein>
<reference evidence="1" key="2">
    <citation type="submission" date="2025-09" db="UniProtKB">
        <authorList>
            <consortium name="Ensembl"/>
        </authorList>
    </citation>
    <scope>IDENTIFICATION</scope>
</reference>
<evidence type="ECO:0000313" key="1">
    <source>
        <dbReference type="Ensembl" id="ENSDLAP00005070503.1"/>
    </source>
</evidence>
<reference evidence="1" key="1">
    <citation type="submission" date="2025-08" db="UniProtKB">
        <authorList>
            <consortium name="Ensembl"/>
        </authorList>
    </citation>
    <scope>IDENTIFICATION</scope>
</reference>
<dbReference type="Ensembl" id="ENSDLAT00005082712.1">
    <property type="protein sequence ID" value="ENSDLAP00005070503.1"/>
    <property type="gene ID" value="ENSDLAG00005033974.1"/>
</dbReference>
<dbReference type="AlphaFoldDB" id="A0A8P4KA85"/>
<name>A0A8P4KA85_DICLA</name>
<dbReference type="GO" id="GO:0043065">
    <property type="term" value="P:positive regulation of apoptotic process"/>
    <property type="evidence" value="ECO:0007669"/>
    <property type="project" value="Ensembl"/>
</dbReference>
<proteinExistence type="predicted"/>
<dbReference type="GeneTree" id="ENSGT00980000199400"/>
<keyword evidence="2" id="KW-1185">Reference proteome</keyword>